<evidence type="ECO:0000313" key="2">
    <source>
        <dbReference type="EMBL" id="DBA00323.1"/>
    </source>
</evidence>
<name>A0AAV2Z070_9STRA</name>
<evidence type="ECO:0000313" key="3">
    <source>
        <dbReference type="Proteomes" id="UP001146120"/>
    </source>
</evidence>
<keyword evidence="1" id="KW-1133">Transmembrane helix</keyword>
<dbReference type="EMBL" id="DAKRPA010000066">
    <property type="protein sequence ID" value="DBA00323.1"/>
    <property type="molecule type" value="Genomic_DNA"/>
</dbReference>
<feature type="transmembrane region" description="Helical" evidence="1">
    <location>
        <begin position="206"/>
        <end position="232"/>
    </location>
</feature>
<dbReference type="AlphaFoldDB" id="A0AAV2Z070"/>
<proteinExistence type="predicted"/>
<keyword evidence="3" id="KW-1185">Reference proteome</keyword>
<feature type="transmembrane region" description="Helical" evidence="1">
    <location>
        <begin position="252"/>
        <end position="276"/>
    </location>
</feature>
<comment type="caution">
    <text evidence="2">The sequence shown here is derived from an EMBL/GenBank/DDBJ whole genome shotgun (WGS) entry which is preliminary data.</text>
</comment>
<organism evidence="2 3">
    <name type="scientific">Lagenidium giganteum</name>
    <dbReference type="NCBI Taxonomy" id="4803"/>
    <lineage>
        <taxon>Eukaryota</taxon>
        <taxon>Sar</taxon>
        <taxon>Stramenopiles</taxon>
        <taxon>Oomycota</taxon>
        <taxon>Peronosporomycetes</taxon>
        <taxon>Pythiales</taxon>
        <taxon>Pythiaceae</taxon>
    </lineage>
</organism>
<feature type="transmembrane region" description="Helical" evidence="1">
    <location>
        <begin position="25"/>
        <end position="46"/>
    </location>
</feature>
<dbReference type="Proteomes" id="UP001146120">
    <property type="component" value="Unassembled WGS sequence"/>
</dbReference>
<evidence type="ECO:0000256" key="1">
    <source>
        <dbReference type="SAM" id="Phobius"/>
    </source>
</evidence>
<protein>
    <submittedName>
        <fullName evidence="2">Uncharacterized protein</fullName>
    </submittedName>
</protein>
<accession>A0AAV2Z070</accession>
<gene>
    <name evidence="2" type="ORF">N0F65_001518</name>
</gene>
<keyword evidence="1" id="KW-0472">Membrane</keyword>
<reference evidence="2" key="2">
    <citation type="journal article" date="2023" name="Microbiol Resour">
        <title>Decontamination and Annotation of the Draft Genome Sequence of the Oomycete Lagenidium giganteum ARSEF 373.</title>
        <authorList>
            <person name="Morgan W.R."/>
            <person name="Tartar A."/>
        </authorList>
    </citation>
    <scope>NUCLEOTIDE SEQUENCE</scope>
    <source>
        <strain evidence="2">ARSEF 373</strain>
    </source>
</reference>
<feature type="transmembrane region" description="Helical" evidence="1">
    <location>
        <begin position="153"/>
        <end position="175"/>
    </location>
</feature>
<feature type="transmembrane region" description="Helical" evidence="1">
    <location>
        <begin position="120"/>
        <end position="141"/>
    </location>
</feature>
<keyword evidence="1" id="KW-0812">Transmembrane</keyword>
<feature type="transmembrane region" description="Helical" evidence="1">
    <location>
        <begin position="52"/>
        <end position="74"/>
    </location>
</feature>
<reference evidence="2" key="1">
    <citation type="submission" date="2022-11" db="EMBL/GenBank/DDBJ databases">
        <authorList>
            <person name="Morgan W.R."/>
            <person name="Tartar A."/>
        </authorList>
    </citation>
    <scope>NUCLEOTIDE SEQUENCE</scope>
    <source>
        <strain evidence="2">ARSEF 373</strain>
    </source>
</reference>
<sequence length="310" mass="34883">MPLFLPECHEVFDDTSSIWMCARSISFGIFCLMTMAVAVVGCQRILPIFWATQWYATNMLMLALTVLQMALLVYECFIQNSSKLLVVTKYCRGVQVAISCMLYGKLACDLMNRSKLYDRVLAPIVVATMGLMTVDALMVLLLEDEIDCHHLTWIVMSMAGAVLAVSFALPGRIVLEEIKSTSRLQQKFLSTVSSAVAELEQSHHQLWILLLFNMISTMSQLLVDVYVTYGVVGSRTCNSMFFEDGSGVFEQTLRLAISLVSYVLPNWAIIYVFFLLPRFQFSTALDLPDLSLDDHAYQLLDTTDPTDVRV</sequence>